<dbReference type="RefSeq" id="XP_047776308.1">
    <property type="nucleotide sequence ID" value="XM_047920872.1"/>
</dbReference>
<evidence type="ECO:0008006" key="4">
    <source>
        <dbReference type="Google" id="ProtNLM"/>
    </source>
</evidence>
<name>A0ABQ8K906_9APHY</name>
<keyword evidence="3" id="KW-1185">Reference proteome</keyword>
<gene>
    <name evidence="2" type="ORF">C8Q71DRAFT_712734</name>
</gene>
<proteinExistence type="predicted"/>
<organism evidence="2 3">
    <name type="scientific">Rhodofomes roseus</name>
    <dbReference type="NCBI Taxonomy" id="34475"/>
    <lineage>
        <taxon>Eukaryota</taxon>
        <taxon>Fungi</taxon>
        <taxon>Dikarya</taxon>
        <taxon>Basidiomycota</taxon>
        <taxon>Agaricomycotina</taxon>
        <taxon>Agaricomycetes</taxon>
        <taxon>Polyporales</taxon>
        <taxon>Rhodofomes</taxon>
    </lineage>
</organism>
<evidence type="ECO:0000313" key="2">
    <source>
        <dbReference type="EMBL" id="KAH9833568.1"/>
    </source>
</evidence>
<dbReference type="EMBL" id="JADCUA010000018">
    <property type="protein sequence ID" value="KAH9833568.1"/>
    <property type="molecule type" value="Genomic_DNA"/>
</dbReference>
<sequence length="280" mass="31505">MSVSTIPIDAPLLPLYHEEFYFNDGNLTLLVEDTLFRVFRSSFTRHSPIWRELLELPQPVGVPMEGSGDEHPLVLFGISRVDFERLLWIIYPADFGVCRAHTQDEWTSILHLSTRWEFSDIRALAIHELQKLAINPIDKITLSRRFDISGRWTLAAYAALCQRPDALTLEEAACLGLETMVRVAQLREQIDRGTPLRPKHHYQNPTSAAGSRRSGVDPAPLSSHPSRKPREAGQPVNARPGKPSLTDPKRNIRRPATKIAPDVYRMVAEAFGVDGAEQTA</sequence>
<feature type="region of interest" description="Disordered" evidence="1">
    <location>
        <begin position="192"/>
        <end position="259"/>
    </location>
</feature>
<reference evidence="2 3" key="1">
    <citation type="journal article" date="2021" name="Environ. Microbiol.">
        <title>Gene family expansions and transcriptome signatures uncover fungal adaptations to wood decay.</title>
        <authorList>
            <person name="Hage H."/>
            <person name="Miyauchi S."/>
            <person name="Viragh M."/>
            <person name="Drula E."/>
            <person name="Min B."/>
            <person name="Chaduli D."/>
            <person name="Navarro D."/>
            <person name="Favel A."/>
            <person name="Norest M."/>
            <person name="Lesage-Meessen L."/>
            <person name="Balint B."/>
            <person name="Merenyi Z."/>
            <person name="de Eugenio L."/>
            <person name="Morin E."/>
            <person name="Martinez A.T."/>
            <person name="Baldrian P."/>
            <person name="Stursova M."/>
            <person name="Martinez M.J."/>
            <person name="Novotny C."/>
            <person name="Magnuson J.K."/>
            <person name="Spatafora J.W."/>
            <person name="Maurice S."/>
            <person name="Pangilinan J."/>
            <person name="Andreopoulos W."/>
            <person name="LaButti K."/>
            <person name="Hundley H."/>
            <person name="Na H."/>
            <person name="Kuo A."/>
            <person name="Barry K."/>
            <person name="Lipzen A."/>
            <person name="Henrissat B."/>
            <person name="Riley R."/>
            <person name="Ahrendt S."/>
            <person name="Nagy L.G."/>
            <person name="Grigoriev I.V."/>
            <person name="Martin F."/>
            <person name="Rosso M.N."/>
        </authorList>
    </citation>
    <scope>NUCLEOTIDE SEQUENCE [LARGE SCALE GENOMIC DNA]</scope>
    <source>
        <strain evidence="2 3">CIRM-BRFM 1785</strain>
    </source>
</reference>
<protein>
    <recommendedName>
        <fullName evidence="4">BTB domain-containing protein</fullName>
    </recommendedName>
</protein>
<evidence type="ECO:0000256" key="1">
    <source>
        <dbReference type="SAM" id="MobiDB-lite"/>
    </source>
</evidence>
<accession>A0ABQ8K906</accession>
<dbReference type="GeneID" id="72001604"/>
<evidence type="ECO:0000313" key="3">
    <source>
        <dbReference type="Proteomes" id="UP000814176"/>
    </source>
</evidence>
<comment type="caution">
    <text evidence="2">The sequence shown here is derived from an EMBL/GenBank/DDBJ whole genome shotgun (WGS) entry which is preliminary data.</text>
</comment>
<dbReference type="Proteomes" id="UP000814176">
    <property type="component" value="Unassembled WGS sequence"/>
</dbReference>